<sequence length="321" mass="37725">MIFDKDCLLLLHQHKNFKELIATVSNSMAIHPTLVEKDYWIMHSLWGLQQQGFNYELKGGTSLSKGFGLIHRFSEDIDIRIHPPEGVHVQVGKNQVKKTHIQSRFDFYEWIAKNIKILGVQEVVRDYAFDDQEKLRSGGVRLNYQTTTSSLNGLKEGILLELGFDDTAPNRPVDISSWAYDYAIRYLQNIEDNRAKKVLCYLPEYTFVEKLQTISTKYRHFKDGKGFPKNFLRHYYDVYCLLGHSPVLEFVKTEKYKRRKVERFPKSDNLIISQNPAFLLSDQKDRQLFESEYLKVASLYYKGQPNFNDLMNRIHFHLKVL</sequence>
<protein>
    <submittedName>
        <fullName evidence="1">Nucleotidyl transferase AbiEii toxin, Type IV TA system</fullName>
    </submittedName>
</protein>
<dbReference type="AlphaFoldDB" id="A0A1W1Y246"/>
<dbReference type="EMBL" id="FWXJ01000001">
    <property type="protein sequence ID" value="SMC30222.1"/>
    <property type="molecule type" value="Genomic_DNA"/>
</dbReference>
<dbReference type="STRING" id="1938817.SAMN06296008_10197"/>
<name>A0A1W1Y246_9BURK</name>
<dbReference type="OrthoDB" id="9780929at2"/>
<dbReference type="Pfam" id="PF08843">
    <property type="entry name" value="AbiEii"/>
    <property type="match status" value="1"/>
</dbReference>
<evidence type="ECO:0000313" key="1">
    <source>
        <dbReference type="EMBL" id="SMC30222.1"/>
    </source>
</evidence>
<dbReference type="InterPro" id="IPR014942">
    <property type="entry name" value="AbiEii"/>
</dbReference>
<gene>
    <name evidence="1" type="ORF">SAMN06296008_10197</name>
</gene>
<evidence type="ECO:0000313" key="2">
    <source>
        <dbReference type="Proteomes" id="UP000192708"/>
    </source>
</evidence>
<keyword evidence="1" id="KW-0808">Transferase</keyword>
<dbReference type="Gene3D" id="3.10.450.620">
    <property type="entry name" value="JHP933, nucleotidyltransferase-like core domain"/>
    <property type="match status" value="1"/>
</dbReference>
<reference evidence="1 2" key="1">
    <citation type="submission" date="2017-04" db="EMBL/GenBank/DDBJ databases">
        <authorList>
            <person name="Afonso C.L."/>
            <person name="Miller P.J."/>
            <person name="Scott M.A."/>
            <person name="Spackman E."/>
            <person name="Goraichik I."/>
            <person name="Dimitrov K.M."/>
            <person name="Suarez D.L."/>
            <person name="Swayne D.E."/>
        </authorList>
    </citation>
    <scope>NUCLEOTIDE SEQUENCE [LARGE SCALE GENOMIC DNA]</scope>
    <source>
        <strain evidence="1 2">VK13</strain>
    </source>
</reference>
<keyword evidence="2" id="KW-1185">Reference proteome</keyword>
<organism evidence="1 2">
    <name type="scientific">Polynucleobacter kasalickyi</name>
    <dbReference type="NCBI Taxonomy" id="1938817"/>
    <lineage>
        <taxon>Bacteria</taxon>
        <taxon>Pseudomonadati</taxon>
        <taxon>Pseudomonadota</taxon>
        <taxon>Betaproteobacteria</taxon>
        <taxon>Burkholderiales</taxon>
        <taxon>Burkholderiaceae</taxon>
        <taxon>Polynucleobacter</taxon>
    </lineage>
</organism>
<accession>A0A1W1Y246</accession>
<proteinExistence type="predicted"/>
<dbReference type="Proteomes" id="UP000192708">
    <property type="component" value="Unassembled WGS sequence"/>
</dbReference>
<dbReference type="GO" id="GO:0016740">
    <property type="term" value="F:transferase activity"/>
    <property type="evidence" value="ECO:0007669"/>
    <property type="project" value="UniProtKB-KW"/>
</dbReference>